<name>A0ABX9IB32_9ACTN</name>
<evidence type="ECO:0000256" key="7">
    <source>
        <dbReference type="ARBA" id="ARBA00023173"/>
    </source>
</evidence>
<dbReference type="Proteomes" id="UP000256324">
    <property type="component" value="Unassembled WGS sequence"/>
</dbReference>
<dbReference type="InterPro" id="IPR001807">
    <property type="entry name" value="ClC"/>
</dbReference>
<reference evidence="12 13" key="1">
    <citation type="submission" date="2017-09" db="EMBL/GenBank/DDBJ databases">
        <authorList>
            <person name="Bumgarner R.E."/>
        </authorList>
    </citation>
    <scope>NUCLEOTIDE SEQUENCE [LARGE SCALE GENOMIC DNA]</scope>
    <source>
        <strain evidence="12 13">T34998</strain>
    </source>
</reference>
<evidence type="ECO:0000256" key="2">
    <source>
        <dbReference type="ARBA" id="ARBA00022448"/>
    </source>
</evidence>
<evidence type="ECO:0000256" key="9">
    <source>
        <dbReference type="ARBA" id="ARBA00023303"/>
    </source>
</evidence>
<feature type="transmembrane region" description="Helical" evidence="11">
    <location>
        <begin position="266"/>
        <end position="285"/>
    </location>
</feature>
<gene>
    <name evidence="12" type="ORF">CP880_11005</name>
</gene>
<evidence type="ECO:0000256" key="4">
    <source>
        <dbReference type="ARBA" id="ARBA00022989"/>
    </source>
</evidence>
<evidence type="ECO:0000256" key="10">
    <source>
        <dbReference type="SAM" id="MobiDB-lite"/>
    </source>
</evidence>
<keyword evidence="5" id="KW-0406">Ion transport</keyword>
<feature type="transmembrane region" description="Helical" evidence="11">
    <location>
        <begin position="305"/>
        <end position="326"/>
    </location>
</feature>
<feature type="region of interest" description="Disordered" evidence="10">
    <location>
        <begin position="474"/>
        <end position="577"/>
    </location>
</feature>
<dbReference type="InterPro" id="IPR014743">
    <property type="entry name" value="Cl-channel_core"/>
</dbReference>
<protein>
    <submittedName>
        <fullName evidence="12">Chloride channel protein</fullName>
    </submittedName>
</protein>
<dbReference type="Gene3D" id="1.10.3080.10">
    <property type="entry name" value="Clc chloride channel"/>
    <property type="match status" value="1"/>
</dbReference>
<dbReference type="RefSeq" id="WP_063811806.1">
    <property type="nucleotide sequence ID" value="NZ_JARJOC010000008.1"/>
</dbReference>
<dbReference type="CDD" id="cd00400">
    <property type="entry name" value="Voltage_gated_ClC"/>
    <property type="match status" value="1"/>
</dbReference>
<feature type="transmembrane region" description="Helical" evidence="11">
    <location>
        <begin position="404"/>
        <end position="429"/>
    </location>
</feature>
<keyword evidence="2" id="KW-0813">Transport</keyword>
<comment type="subcellular location">
    <subcellularLocation>
        <location evidence="1">Membrane</location>
        <topology evidence="1">Multi-pass membrane protein</topology>
    </subcellularLocation>
</comment>
<feature type="transmembrane region" description="Helical" evidence="11">
    <location>
        <begin position="230"/>
        <end position="254"/>
    </location>
</feature>
<proteinExistence type="predicted"/>
<keyword evidence="3 11" id="KW-0812">Transmembrane</keyword>
<evidence type="ECO:0000256" key="3">
    <source>
        <dbReference type="ARBA" id="ARBA00022692"/>
    </source>
</evidence>
<feature type="compositionally biased region" description="Pro residues" evidence="10">
    <location>
        <begin position="566"/>
        <end position="577"/>
    </location>
</feature>
<keyword evidence="4 11" id="KW-1133">Transmembrane helix</keyword>
<dbReference type="InterPro" id="IPR050368">
    <property type="entry name" value="ClC-type_chloride_channel"/>
</dbReference>
<keyword evidence="9" id="KW-0407">Ion channel</keyword>
<evidence type="ECO:0000256" key="6">
    <source>
        <dbReference type="ARBA" id="ARBA00023136"/>
    </source>
</evidence>
<dbReference type="EMBL" id="PCZS01000004">
    <property type="protein sequence ID" value="REB68380.1"/>
    <property type="molecule type" value="Genomic_DNA"/>
</dbReference>
<accession>A0ABX9IB32</accession>
<keyword evidence="7" id="KW-0869">Chloride channel</keyword>
<comment type="caution">
    <text evidence="12">The sequence shown here is derived from an EMBL/GenBank/DDBJ whole genome shotgun (WGS) entry which is preliminary data.</text>
</comment>
<dbReference type="SUPFAM" id="SSF81340">
    <property type="entry name" value="Clc chloride channel"/>
    <property type="match status" value="1"/>
</dbReference>
<dbReference type="PANTHER" id="PTHR43427">
    <property type="entry name" value="CHLORIDE CHANNEL PROTEIN CLC-E"/>
    <property type="match status" value="1"/>
</dbReference>
<dbReference type="Pfam" id="PF00654">
    <property type="entry name" value="Voltage_CLC"/>
    <property type="match status" value="1"/>
</dbReference>
<feature type="transmembrane region" description="Helical" evidence="11">
    <location>
        <begin position="40"/>
        <end position="60"/>
    </location>
</feature>
<evidence type="ECO:0000256" key="8">
    <source>
        <dbReference type="ARBA" id="ARBA00023214"/>
    </source>
</evidence>
<evidence type="ECO:0000256" key="5">
    <source>
        <dbReference type="ARBA" id="ARBA00023065"/>
    </source>
</evidence>
<keyword evidence="13" id="KW-1185">Reference proteome</keyword>
<dbReference type="PRINTS" id="PR00762">
    <property type="entry name" value="CLCHANNEL"/>
</dbReference>
<keyword evidence="6 11" id="KW-0472">Membrane</keyword>
<organism evidence="12 13">
    <name type="scientific">Cutibacterium namnetense</name>
    <dbReference type="NCBI Taxonomy" id="1574624"/>
    <lineage>
        <taxon>Bacteria</taxon>
        <taxon>Bacillati</taxon>
        <taxon>Actinomycetota</taxon>
        <taxon>Actinomycetes</taxon>
        <taxon>Propionibacteriales</taxon>
        <taxon>Propionibacteriaceae</taxon>
        <taxon>Cutibacterium</taxon>
    </lineage>
</organism>
<feature type="compositionally biased region" description="Basic and acidic residues" evidence="10">
    <location>
        <begin position="479"/>
        <end position="491"/>
    </location>
</feature>
<feature type="compositionally biased region" description="Basic and acidic residues" evidence="10">
    <location>
        <begin position="552"/>
        <end position="562"/>
    </location>
</feature>
<evidence type="ECO:0000256" key="1">
    <source>
        <dbReference type="ARBA" id="ARBA00004141"/>
    </source>
</evidence>
<evidence type="ECO:0000313" key="13">
    <source>
        <dbReference type="Proteomes" id="UP000256324"/>
    </source>
</evidence>
<feature type="transmembrane region" description="Helical" evidence="11">
    <location>
        <begin position="373"/>
        <end position="392"/>
    </location>
</feature>
<keyword evidence="8" id="KW-0868">Chloride</keyword>
<dbReference type="PANTHER" id="PTHR43427:SF6">
    <property type="entry name" value="CHLORIDE CHANNEL PROTEIN CLC-E"/>
    <property type="match status" value="1"/>
</dbReference>
<sequence length="577" mass="59834">MTETAVHPETQAAWAKRLRRLRRALVPHRPKAFRDSLNRWLLMGTVIGIVSGVGAIIFFFCLETGTHWLLETLGSYTPPGTLGEGGGVTGTKLARPWAIPLVVTGGALVSGTLVYFIAPTAKGHGTDNAIYAVHHDPTALKGKVAAVKIIASSLVIGSGGSGGREGPTAQISATVISSLCKKLKIATPDARIAVSAATASGIGAIFRAPLGGALLGAELLYRDDMESDAIMPSLVSSIVAFAVFGSVYGFEPIFGSLSGVQFSQPLQLIWFVLLGLTAGLMGKLYVEVFYGGTTLFDRLDKVPGWLVPAIGGLGVGLLGLVIPAALGTGYGSVQQEMFADTLMRMPMLMVLAIPFAKILSTTLSIGSGGSGGVFGPGMVIGGATGAALWRILEGLPGIPSSPMSFVIVGMIACFGSVAHAPLGMLLMVGEMTGNLSMLAPGMIAVAVAGRVVGDTSIYTSQLRDRLEGRRVHAMGRITKPSEPKPEDEVARPKPAIKKPSGKNTCPSKPAAESTLAKPQAKPTTVPSPNPATAPAPTAADRRATSQIVPEVIRAKDRKRELLARFPAPPDDPGPSSA</sequence>
<feature type="transmembrane region" description="Helical" evidence="11">
    <location>
        <begin position="347"/>
        <end position="367"/>
    </location>
</feature>
<evidence type="ECO:0000313" key="12">
    <source>
        <dbReference type="EMBL" id="REB68380.1"/>
    </source>
</evidence>
<feature type="transmembrane region" description="Helical" evidence="11">
    <location>
        <begin position="97"/>
        <end position="118"/>
    </location>
</feature>
<evidence type="ECO:0000256" key="11">
    <source>
        <dbReference type="SAM" id="Phobius"/>
    </source>
</evidence>